<dbReference type="GO" id="GO:0016787">
    <property type="term" value="F:hydrolase activity"/>
    <property type="evidence" value="ECO:0007669"/>
    <property type="project" value="UniProtKB-KW"/>
</dbReference>
<evidence type="ECO:0000256" key="1">
    <source>
        <dbReference type="ARBA" id="ARBA00022741"/>
    </source>
</evidence>
<evidence type="ECO:0000313" key="9">
    <source>
        <dbReference type="EMBL" id="RXK15053.1"/>
    </source>
</evidence>
<dbReference type="GO" id="GO:0005524">
    <property type="term" value="F:ATP binding"/>
    <property type="evidence" value="ECO:0007669"/>
    <property type="project" value="UniProtKB-KW"/>
</dbReference>
<dbReference type="PROSITE" id="PS51194">
    <property type="entry name" value="HELICASE_CTER"/>
    <property type="match status" value="1"/>
</dbReference>
<dbReference type="CDD" id="cd00268">
    <property type="entry name" value="DEADc"/>
    <property type="match status" value="1"/>
</dbReference>
<evidence type="ECO:0000313" key="10">
    <source>
        <dbReference type="Proteomes" id="UP000290092"/>
    </source>
</evidence>
<feature type="compositionally biased region" description="Basic residues" evidence="6">
    <location>
        <begin position="357"/>
        <end position="367"/>
    </location>
</feature>
<protein>
    <submittedName>
        <fullName evidence="9">RNA helicase</fullName>
    </submittedName>
</protein>
<dbReference type="EMBL" id="NXID01000042">
    <property type="protein sequence ID" value="RXK15053.1"/>
    <property type="molecule type" value="Genomic_DNA"/>
</dbReference>
<dbReference type="InterPro" id="IPR044742">
    <property type="entry name" value="DEAD/DEAH_RhlB"/>
</dbReference>
<dbReference type="Pfam" id="PF00271">
    <property type="entry name" value="Helicase_C"/>
    <property type="match status" value="1"/>
</dbReference>
<reference evidence="9 10" key="1">
    <citation type="submission" date="2017-09" db="EMBL/GenBank/DDBJ databases">
        <title>Genomics of the genus Arcobacter.</title>
        <authorList>
            <person name="Perez-Cataluna A."/>
            <person name="Figueras M.J."/>
            <person name="Salas-Masso N."/>
        </authorList>
    </citation>
    <scope>NUCLEOTIDE SEQUENCE [LARGE SCALE GENOMIC DNA]</scope>
    <source>
        <strain evidence="9 10">CECT 7386</strain>
    </source>
</reference>
<dbReference type="PANTHER" id="PTHR47959:SF13">
    <property type="entry name" value="ATP-DEPENDENT RNA HELICASE RHLE"/>
    <property type="match status" value="1"/>
</dbReference>
<evidence type="ECO:0000256" key="2">
    <source>
        <dbReference type="ARBA" id="ARBA00022801"/>
    </source>
</evidence>
<dbReference type="Proteomes" id="UP000290092">
    <property type="component" value="Unassembled WGS sequence"/>
</dbReference>
<dbReference type="Gene3D" id="3.40.50.300">
    <property type="entry name" value="P-loop containing nucleotide triphosphate hydrolases"/>
    <property type="match status" value="2"/>
</dbReference>
<dbReference type="Pfam" id="PF00270">
    <property type="entry name" value="DEAD"/>
    <property type="match status" value="1"/>
</dbReference>
<keyword evidence="4" id="KW-0067">ATP-binding</keyword>
<dbReference type="PROSITE" id="PS51192">
    <property type="entry name" value="HELICASE_ATP_BIND_1"/>
    <property type="match status" value="1"/>
</dbReference>
<proteinExistence type="inferred from homology"/>
<evidence type="ECO:0000256" key="4">
    <source>
        <dbReference type="ARBA" id="ARBA00022840"/>
    </source>
</evidence>
<evidence type="ECO:0000259" key="8">
    <source>
        <dbReference type="PROSITE" id="PS51194"/>
    </source>
</evidence>
<name>A0AAX2ADS8_9BACT</name>
<comment type="similarity">
    <text evidence="5">Belongs to the DEAD box helicase family.</text>
</comment>
<keyword evidence="1" id="KW-0547">Nucleotide-binding</keyword>
<dbReference type="CDD" id="cd18787">
    <property type="entry name" value="SF2_C_DEAD"/>
    <property type="match status" value="1"/>
</dbReference>
<evidence type="ECO:0000256" key="3">
    <source>
        <dbReference type="ARBA" id="ARBA00022806"/>
    </source>
</evidence>
<dbReference type="InterPro" id="IPR014001">
    <property type="entry name" value="Helicase_ATP-bd"/>
</dbReference>
<dbReference type="GO" id="GO:0003724">
    <property type="term" value="F:RNA helicase activity"/>
    <property type="evidence" value="ECO:0007669"/>
    <property type="project" value="TreeGrafter"/>
</dbReference>
<evidence type="ECO:0000259" key="7">
    <source>
        <dbReference type="PROSITE" id="PS51192"/>
    </source>
</evidence>
<evidence type="ECO:0000256" key="5">
    <source>
        <dbReference type="ARBA" id="ARBA00038437"/>
    </source>
</evidence>
<sequence length="396" mass="44854">MQKKAIVKLLNKHDLIAAAKSGTGKTAAFLLPILELLKNEIDYEKPRVPRVLIVVPTRELVNQISNNIKDLSKYLDIKSAVAYGGKSNKQQALKLQKGVDIIVATPGRLIDFIENKVLDISSVNRVILDEADTMLEMGFLEEIEKILQKVSVSRQIAMFSATISQNVKKLAKKFLKTPCVIELTDVRQRVDIIEHTAYKVDSFRKTEMLSFLIGSKNYEQVLVFVNMKKTADEIAEHFNLDGLKTLCIHGDIKQSARAKALKDFKSGKIRVLVATDIAARGIDIQELPYVVNYELPQSTDDFTHRVGRTGRAGKNGVAITLACAKEYKQLEEIEKDLMITFKRVVLEGFELTEKQPRGFKKKKKKLTEKKQVEKPVKKVKSKKTTKRDANRNFRKK</sequence>
<dbReference type="SMART" id="SM00490">
    <property type="entry name" value="HELICc"/>
    <property type="match status" value="1"/>
</dbReference>
<dbReference type="RefSeq" id="WP_114842393.1">
    <property type="nucleotide sequence ID" value="NZ_CP031219.1"/>
</dbReference>
<dbReference type="AlphaFoldDB" id="A0AAX2ADS8"/>
<feature type="domain" description="Helicase ATP-binding" evidence="7">
    <location>
        <begin position="6"/>
        <end position="181"/>
    </location>
</feature>
<feature type="domain" description="Helicase C-terminal" evidence="8">
    <location>
        <begin position="207"/>
        <end position="352"/>
    </location>
</feature>
<dbReference type="PANTHER" id="PTHR47959">
    <property type="entry name" value="ATP-DEPENDENT RNA HELICASE RHLE-RELATED"/>
    <property type="match status" value="1"/>
</dbReference>
<comment type="caution">
    <text evidence="9">The sequence shown here is derived from an EMBL/GenBank/DDBJ whole genome shotgun (WGS) entry which is preliminary data.</text>
</comment>
<dbReference type="InterPro" id="IPR011545">
    <property type="entry name" value="DEAD/DEAH_box_helicase_dom"/>
</dbReference>
<dbReference type="SUPFAM" id="SSF52540">
    <property type="entry name" value="P-loop containing nucleoside triphosphate hydrolases"/>
    <property type="match status" value="1"/>
</dbReference>
<dbReference type="InterPro" id="IPR027417">
    <property type="entry name" value="P-loop_NTPase"/>
</dbReference>
<evidence type="ECO:0000256" key="6">
    <source>
        <dbReference type="SAM" id="MobiDB-lite"/>
    </source>
</evidence>
<accession>A0AAX2ADS8</accession>
<keyword evidence="10" id="KW-1185">Reference proteome</keyword>
<dbReference type="SMART" id="SM00487">
    <property type="entry name" value="DEXDc"/>
    <property type="match status" value="1"/>
</dbReference>
<keyword evidence="3 9" id="KW-0347">Helicase</keyword>
<dbReference type="GO" id="GO:0003676">
    <property type="term" value="F:nucleic acid binding"/>
    <property type="evidence" value="ECO:0007669"/>
    <property type="project" value="InterPro"/>
</dbReference>
<keyword evidence="2" id="KW-0378">Hydrolase</keyword>
<dbReference type="GO" id="GO:0005829">
    <property type="term" value="C:cytosol"/>
    <property type="evidence" value="ECO:0007669"/>
    <property type="project" value="TreeGrafter"/>
</dbReference>
<gene>
    <name evidence="9" type="ORF">CP985_10625</name>
</gene>
<feature type="region of interest" description="Disordered" evidence="6">
    <location>
        <begin position="356"/>
        <end position="396"/>
    </location>
</feature>
<feature type="compositionally biased region" description="Basic and acidic residues" evidence="6">
    <location>
        <begin position="386"/>
        <end position="396"/>
    </location>
</feature>
<dbReference type="InterPro" id="IPR050079">
    <property type="entry name" value="DEAD_box_RNA_helicase"/>
</dbReference>
<organism evidence="9 10">
    <name type="scientific">Malaciobacter mytili LMG 24559</name>
    <dbReference type="NCBI Taxonomy" id="1032238"/>
    <lineage>
        <taxon>Bacteria</taxon>
        <taxon>Pseudomonadati</taxon>
        <taxon>Campylobacterota</taxon>
        <taxon>Epsilonproteobacteria</taxon>
        <taxon>Campylobacterales</taxon>
        <taxon>Arcobacteraceae</taxon>
        <taxon>Malaciobacter</taxon>
    </lineage>
</organism>
<dbReference type="InterPro" id="IPR001650">
    <property type="entry name" value="Helicase_C-like"/>
</dbReference>